<accession>A0AAQ2WWV1</accession>
<organism evidence="1 2">
    <name type="scientific">Borrelia miyamotoi</name>
    <dbReference type="NCBI Taxonomy" id="47466"/>
    <lineage>
        <taxon>Bacteria</taxon>
        <taxon>Pseudomonadati</taxon>
        <taxon>Spirochaetota</taxon>
        <taxon>Spirochaetia</taxon>
        <taxon>Spirochaetales</taxon>
        <taxon>Borreliaceae</taxon>
        <taxon>Borrelia</taxon>
    </lineage>
</organism>
<dbReference type="RefSeq" id="WP_156768736.1">
    <property type="nucleotide sequence ID" value="NZ_CP017131.1"/>
</dbReference>
<dbReference type="InterPro" id="IPR008483">
    <property type="entry name" value="DUF764_BOR_spp"/>
</dbReference>
<evidence type="ECO:0000313" key="2">
    <source>
        <dbReference type="Proteomes" id="UP001164544"/>
    </source>
</evidence>
<dbReference type="EMBL" id="CP114638">
    <property type="protein sequence ID" value="WAZ91452.1"/>
    <property type="molecule type" value="Genomic_DNA"/>
</dbReference>
<gene>
    <name evidence="1" type="ORF">O5398_04815</name>
</gene>
<protein>
    <submittedName>
        <fullName evidence="1">DUF764 family protein</fullName>
    </submittedName>
</protein>
<dbReference type="Pfam" id="PF05561">
    <property type="entry name" value="DUF764"/>
    <property type="match status" value="1"/>
</dbReference>
<dbReference type="AlphaFoldDB" id="A0AAQ2WWV1"/>
<dbReference type="Proteomes" id="UP001164544">
    <property type="component" value="Plasmid p410-lp97"/>
</dbReference>
<geneLocation type="plasmid" evidence="1 2">
    <name>p410-lp97</name>
</geneLocation>
<proteinExistence type="predicted"/>
<evidence type="ECO:0000313" key="1">
    <source>
        <dbReference type="EMBL" id="WAZ91452.1"/>
    </source>
</evidence>
<name>A0AAQ2WWV1_9SPIR</name>
<reference evidence="1" key="1">
    <citation type="submission" date="2022-12" db="EMBL/GenBank/DDBJ databases">
        <title>B. miyamotoi WGS.</title>
        <authorList>
            <person name="Kuleshov K.V."/>
            <person name="Hoornstra D."/>
            <person name="Hovius J.W."/>
            <person name="Platonov A.E."/>
            <person name="Telford S.R. III."/>
        </authorList>
    </citation>
    <scope>NUCLEOTIDE SEQUENCE</scope>
    <source>
        <strain evidence="1">410</strain>
        <plasmid evidence="1">p410-lp97</plasmid>
    </source>
</reference>
<sequence length="99" mass="11584">MLFTLYFICFIQNKPQKNAYTRVLELYSQFSNFLYYGKQNTFIIDSNEYITLINIYIYNTSNLNQSGALKLHSTHESLAYCASSSFKANVQIIETPKER</sequence>
<keyword evidence="1" id="KW-0614">Plasmid</keyword>